<evidence type="ECO:0000259" key="11">
    <source>
        <dbReference type="Pfam" id="PF12896"/>
    </source>
</evidence>
<keyword evidence="14" id="KW-1185">Reference proteome</keyword>
<dbReference type="Gene3D" id="2.130.10.10">
    <property type="entry name" value="YVTN repeat-like/Quinoprotein amine dehydrogenase"/>
    <property type="match status" value="1"/>
</dbReference>
<feature type="compositionally biased region" description="Polar residues" evidence="9">
    <location>
        <begin position="1350"/>
        <end position="1360"/>
    </location>
</feature>
<feature type="domain" description="Anaphase-promoting complex subunit 4 long" evidence="11">
    <location>
        <begin position="325"/>
        <end position="523"/>
    </location>
</feature>
<evidence type="ECO:0000256" key="7">
    <source>
        <dbReference type="ARBA" id="ARBA00023306"/>
    </source>
</evidence>
<feature type="region of interest" description="Disordered" evidence="9">
    <location>
        <begin position="1280"/>
        <end position="1316"/>
    </location>
</feature>
<organism evidence="13 14">
    <name type="scientific">Hemibagrus guttatus</name>
    <dbReference type="NCBI Taxonomy" id="175788"/>
    <lineage>
        <taxon>Eukaryota</taxon>
        <taxon>Metazoa</taxon>
        <taxon>Chordata</taxon>
        <taxon>Craniata</taxon>
        <taxon>Vertebrata</taxon>
        <taxon>Euteleostomi</taxon>
        <taxon>Actinopterygii</taxon>
        <taxon>Neopterygii</taxon>
        <taxon>Teleostei</taxon>
        <taxon>Ostariophysi</taxon>
        <taxon>Siluriformes</taxon>
        <taxon>Bagridae</taxon>
        <taxon>Hemibagrus</taxon>
    </lineage>
</organism>
<feature type="compositionally biased region" description="Low complexity" evidence="9">
    <location>
        <begin position="1286"/>
        <end position="1297"/>
    </location>
</feature>
<feature type="compositionally biased region" description="Polar residues" evidence="9">
    <location>
        <begin position="1369"/>
        <end position="1390"/>
    </location>
</feature>
<evidence type="ECO:0000259" key="10">
    <source>
        <dbReference type="Pfam" id="PF12894"/>
    </source>
</evidence>
<feature type="domain" description="Anaphase-promoting complex subunit 4 C-terminal half WD40" evidence="12">
    <location>
        <begin position="648"/>
        <end position="820"/>
    </location>
</feature>
<dbReference type="Pfam" id="PF12896">
    <property type="entry name" value="ANAPC4"/>
    <property type="match status" value="1"/>
</dbReference>
<feature type="compositionally biased region" description="Low complexity" evidence="9">
    <location>
        <begin position="1305"/>
        <end position="1315"/>
    </location>
</feature>
<evidence type="ECO:0000259" key="12">
    <source>
        <dbReference type="Pfam" id="PF23405"/>
    </source>
</evidence>
<sequence length="1479" mass="163447">MRAFRQVGEKQLPNPVLYMAWSPKRDLIALANTAGEVGCELEEKERFWSELDEVMESIPTGERVVIGADFNGHVGEGNTGDEEVMGKFGVKERNLEGQIVVDFAKRMGMAVLNTYFQKREEHRVTYKSGGRRTQLLLHRLANFQRVWSLAPNENTGKEITSLAWRPDGKILAFSVGDTKQVVLCDAEKAEILHLFPVDCPVSCMQWTEVQCDSNSTLASSDTEDESSRYLPKLSTLPKSYSSSSKIFSEEKSDEVTNLLGEVRFNILVVGGPSGFLELYAYGLYKIATLNGITGTCRSLCLSSDLKSLSVITEIRSTNRNSEIQYIQLDTGLLSSCLPELTRMARKFTHISTLIQYLRLSLTCMCEAWEDILMQMDLRLTKFVQEKNTSTQVQDEFLELLLWGHASPELQALLMNQLTVKGLKMLGQSIESSYSSIQKLVISHLQSGSEALLYHLSEVKGMALWKPKFQPLGLDSAAIEDAITAVGSFTLKASELLQVIDKSMKNFKAFFRWLYVAMLRMSEDHVPAELNKMTQKDLAFVADFLSEHFSANEHLFDRKGKYFNVEQVGQVRTSPASVCLCMESPLLFPTYPQKSLHFVKKLMEGSIDLCLQKPAVVIGSSVKQAVCLQLYSLTESSENTQRLFELPSLWNDKNAGMHYVVFCMPEMSTSKICILRRATDPNRSIQNGLVAIDLNASLNTSVVDEAPVPEHSDRTYNCLDARLYDDETLTVVLQAQEENENKLRLLAQLPLGPALSCGEEFSWDPALRLDQQCGEIPVRGLTWGTMSRDLENMKAQFVAVNGIRKVSCVLSSNLRHVRVFEMDVEDEEEEERADESQDITCDQDGLVETSTNQGADGDGGEVEACEEMRDGSGNTLEQTSGFADYMPMVSLNSKNNESAYREEVQLCSFFPMEDINSNINADLEVRKLQDLVKKLEQQNEQLRSRSALLSSSGGLAANARPLSAGYDSPLSAGAVAAGLAGFTGAGFGGMRGFVGAAPLESSRCLSPRRSYHGSYGSAYDCDGSPVTTNTSGSPYYHRESLDYSDGRESSVLDEVEILDLEDMDCLNEDEDSWLYEAKLNSPLQKALSPIVWCRQALDNPSPDMESAKRSLLHRLDLTMTANKRRSLYGGTYSPQVAYGSPNAANSPYSSGFNSPSSTPSRVPMVKQLILPSSTGHQRSSVDRNPPAVSPQSSVDSELSTSEMDEDSVGSSTTYKLNDVTDVQILARMQEESLRQDYAATASRRSSGSSCQSLRRGALSDQELDAQSLEDDEEAAMPMAYHHPPITRFSPSPRVSPRVSPRHSPRSRSPTRASPQPIMSRLQQPRLSLQGHAHDPHTNAIKNEEKLRRSLPNLTRSSSGSTPEPVKISRSCESNLQVPNGSPRHQSQSAIPPSSKLRTPAAPSPLALRQPMKVVSNPGSVTTTPTRSLAPPRSALPRPSGPAAGGLPVPRSKLVQPVRRSLPVPRSYSGVRDESWREGCY</sequence>
<feature type="region of interest" description="Disordered" evidence="9">
    <location>
        <begin position="1328"/>
        <end position="1479"/>
    </location>
</feature>
<dbReference type="Proteomes" id="UP001274896">
    <property type="component" value="Unassembled WGS sequence"/>
</dbReference>
<dbReference type="Pfam" id="PF23405">
    <property type="entry name" value="WD40_APC4_C-half"/>
    <property type="match status" value="1"/>
</dbReference>
<feature type="coiled-coil region" evidence="8">
    <location>
        <begin position="917"/>
        <end position="951"/>
    </location>
</feature>
<protein>
    <recommendedName>
        <fullName evidence="2">Anaphase-promoting complex subunit 4</fullName>
    </recommendedName>
</protein>
<dbReference type="Pfam" id="PF15301">
    <property type="entry name" value="SLAIN"/>
    <property type="match status" value="1"/>
</dbReference>
<feature type="compositionally biased region" description="Low complexity" evidence="9">
    <location>
        <begin position="1241"/>
        <end position="1254"/>
    </location>
</feature>
<dbReference type="GO" id="GO:0005680">
    <property type="term" value="C:anaphase-promoting complex"/>
    <property type="evidence" value="ECO:0007669"/>
    <property type="project" value="InterPro"/>
</dbReference>
<evidence type="ECO:0000313" key="14">
    <source>
        <dbReference type="Proteomes" id="UP001274896"/>
    </source>
</evidence>
<keyword evidence="6 8" id="KW-0175">Coiled coil</keyword>
<evidence type="ECO:0000256" key="8">
    <source>
        <dbReference type="SAM" id="Coils"/>
    </source>
</evidence>
<dbReference type="InterPro" id="IPR036691">
    <property type="entry name" value="Endo/exonu/phosph_ase_sf"/>
</dbReference>
<comment type="similarity">
    <text evidence="1">Belongs to the SLAIN motif-containing family.</text>
</comment>
<feature type="domain" description="Anaphase-promoting complex subunit 4-like WD40" evidence="10">
    <location>
        <begin position="132"/>
        <end position="208"/>
    </location>
</feature>
<dbReference type="InterPro" id="IPR015943">
    <property type="entry name" value="WD40/YVTN_repeat-like_dom_sf"/>
</dbReference>
<dbReference type="Pfam" id="PF12894">
    <property type="entry name" value="ANAPC4_WD40"/>
    <property type="match status" value="1"/>
</dbReference>
<gene>
    <name evidence="13" type="ORF">QTP70_022547</name>
</gene>
<dbReference type="PANTHER" id="PTHR13260:SF0">
    <property type="entry name" value="ANAPHASE-PROMOTING COMPLEX SUBUNIT 4"/>
    <property type="match status" value="1"/>
</dbReference>
<dbReference type="InterPro" id="IPR026179">
    <property type="entry name" value="Slain"/>
</dbReference>
<evidence type="ECO:0000256" key="4">
    <source>
        <dbReference type="ARBA" id="ARBA00022776"/>
    </source>
</evidence>
<feature type="compositionally biased region" description="Polar residues" evidence="9">
    <location>
        <begin position="1188"/>
        <end position="1200"/>
    </location>
</feature>
<evidence type="ECO:0000256" key="1">
    <source>
        <dbReference type="ARBA" id="ARBA00006652"/>
    </source>
</evidence>
<dbReference type="InterPro" id="IPR024789">
    <property type="entry name" value="APC4"/>
</dbReference>
<dbReference type="SUPFAM" id="SSF69322">
    <property type="entry name" value="Tricorn protease domain 2"/>
    <property type="match status" value="1"/>
</dbReference>
<keyword evidence="7" id="KW-0131">Cell cycle</keyword>
<comment type="caution">
    <text evidence="13">The sequence shown here is derived from an EMBL/GenBank/DDBJ whole genome shotgun (WGS) entry which is preliminary data.</text>
</comment>
<dbReference type="PANTHER" id="PTHR13260">
    <property type="entry name" value="ANAPHASE PROMOTING COMPLEX SUBUNIT 4 APC4"/>
    <property type="match status" value="1"/>
</dbReference>
<evidence type="ECO:0000256" key="6">
    <source>
        <dbReference type="ARBA" id="ARBA00023054"/>
    </source>
</evidence>
<dbReference type="GO" id="GO:0051301">
    <property type="term" value="P:cell division"/>
    <property type="evidence" value="ECO:0007669"/>
    <property type="project" value="UniProtKB-KW"/>
</dbReference>
<feature type="compositionally biased region" description="Basic and acidic residues" evidence="9">
    <location>
        <begin position="1330"/>
        <end position="1346"/>
    </location>
</feature>
<dbReference type="InterPro" id="IPR024790">
    <property type="entry name" value="APC4_long_dom"/>
</dbReference>
<evidence type="ECO:0000256" key="3">
    <source>
        <dbReference type="ARBA" id="ARBA00022618"/>
    </source>
</evidence>
<dbReference type="InterPro" id="IPR056358">
    <property type="entry name" value="APC4_C"/>
</dbReference>
<feature type="compositionally biased region" description="Basic and acidic residues" evidence="9">
    <location>
        <begin position="1469"/>
        <end position="1479"/>
    </location>
</feature>
<proteinExistence type="inferred from homology"/>
<dbReference type="EMBL" id="JAUCMX010000019">
    <property type="protein sequence ID" value="KAK3516752.1"/>
    <property type="molecule type" value="Genomic_DNA"/>
</dbReference>
<name>A0AAE0UT78_9TELE</name>
<accession>A0AAE0UT78</accession>
<keyword evidence="4" id="KW-0498">Mitosis</keyword>
<feature type="compositionally biased region" description="Polar residues" evidence="9">
    <location>
        <begin position="1415"/>
        <end position="1425"/>
    </location>
</feature>
<evidence type="ECO:0000256" key="5">
    <source>
        <dbReference type="ARBA" id="ARBA00022786"/>
    </source>
</evidence>
<dbReference type="InterPro" id="IPR024977">
    <property type="entry name" value="Apc4-like_WD40_dom"/>
</dbReference>
<keyword evidence="3" id="KW-0132">Cell division</keyword>
<evidence type="ECO:0000313" key="13">
    <source>
        <dbReference type="EMBL" id="KAK3516752.1"/>
    </source>
</evidence>
<dbReference type="GO" id="GO:0070979">
    <property type="term" value="P:protein K11-linked ubiquitination"/>
    <property type="evidence" value="ECO:0007669"/>
    <property type="project" value="TreeGrafter"/>
</dbReference>
<evidence type="ECO:0000256" key="9">
    <source>
        <dbReference type="SAM" id="MobiDB-lite"/>
    </source>
</evidence>
<reference evidence="13" key="1">
    <citation type="submission" date="2023-06" db="EMBL/GenBank/DDBJ databases">
        <title>Male Hemibagrus guttatus genome.</title>
        <authorList>
            <person name="Bian C."/>
        </authorList>
    </citation>
    <scope>NUCLEOTIDE SEQUENCE</scope>
    <source>
        <strain evidence="13">Male_cb2023</strain>
        <tissue evidence="13">Muscle</tissue>
    </source>
</reference>
<dbReference type="GO" id="GO:0031145">
    <property type="term" value="P:anaphase-promoting complex-dependent catabolic process"/>
    <property type="evidence" value="ECO:0007669"/>
    <property type="project" value="InterPro"/>
</dbReference>
<feature type="region of interest" description="Disordered" evidence="9">
    <location>
        <begin position="1172"/>
        <end position="1213"/>
    </location>
</feature>
<keyword evidence="5" id="KW-0833">Ubl conjugation pathway</keyword>
<dbReference type="GO" id="GO:0034399">
    <property type="term" value="C:nuclear periphery"/>
    <property type="evidence" value="ECO:0007669"/>
    <property type="project" value="TreeGrafter"/>
</dbReference>
<dbReference type="Gene3D" id="3.60.10.10">
    <property type="entry name" value="Endonuclease/exonuclease/phosphatase"/>
    <property type="match status" value="1"/>
</dbReference>
<evidence type="ECO:0000256" key="2">
    <source>
        <dbReference type="ARBA" id="ARBA00016067"/>
    </source>
</evidence>
<feature type="region of interest" description="Disordered" evidence="9">
    <location>
        <begin position="1235"/>
        <end position="1268"/>
    </location>
</feature>